<comment type="caution">
    <text evidence="3">The sequence shown here is derived from an EMBL/GenBank/DDBJ whole genome shotgun (WGS) entry which is preliminary data.</text>
</comment>
<name>A0A1Q5QAM6_TALAT</name>
<evidence type="ECO:0000313" key="4">
    <source>
        <dbReference type="Proteomes" id="UP000214365"/>
    </source>
</evidence>
<proteinExistence type="predicted"/>
<reference evidence="3 4" key="1">
    <citation type="submission" date="2015-06" db="EMBL/GenBank/DDBJ databases">
        <title>Talaromyces atroroseus IBT 11181 draft genome.</title>
        <authorList>
            <person name="Rasmussen K.B."/>
            <person name="Rasmussen S."/>
            <person name="Petersen B."/>
            <person name="Sicheritz-Ponten T."/>
            <person name="Mortensen U.H."/>
            <person name="Thrane U."/>
        </authorList>
    </citation>
    <scope>NUCLEOTIDE SEQUENCE [LARGE SCALE GENOMIC DNA]</scope>
    <source>
        <strain evidence="3 4">IBT 11181</strain>
    </source>
</reference>
<evidence type="ECO:0000313" key="3">
    <source>
        <dbReference type="EMBL" id="OKL62819.1"/>
    </source>
</evidence>
<feature type="compositionally biased region" description="Low complexity" evidence="1">
    <location>
        <begin position="200"/>
        <end position="220"/>
    </location>
</feature>
<dbReference type="InterPro" id="IPR059095">
    <property type="entry name" value="Znf_C2H2_17_2nd"/>
</dbReference>
<feature type="compositionally biased region" description="Polar residues" evidence="1">
    <location>
        <begin position="403"/>
        <end position="416"/>
    </location>
</feature>
<dbReference type="Gene3D" id="3.30.160.60">
    <property type="entry name" value="Classic Zinc Finger"/>
    <property type="match status" value="1"/>
</dbReference>
<feature type="region of interest" description="Disordered" evidence="1">
    <location>
        <begin position="200"/>
        <end position="290"/>
    </location>
</feature>
<accession>A0A1Q5QAM6</accession>
<keyword evidence="4" id="KW-1185">Reference proteome</keyword>
<protein>
    <recommendedName>
        <fullName evidence="2">C2H2-type domain-containing protein</fullName>
    </recommendedName>
</protein>
<sequence length="527" mass="58746">MDSEGIVSNKMQTMNKHQSRHTPAIQDLSTISRTNQDDDISQDHFSFRQSQDMDQWTLSTTDSIESSPIVTQPETPEVAMLSYSFSHQLIPSTSINDTAAMFPSLSDIPAAGGIHEHAEMDFPHTHHFAQAFASSLFEYNYENDDAARGCMQDDTASQGHTSHHEDGQLFSTQDTWNLSLDTANLAGANFDHLSHVLSPPVSPPLTESSQASTSSQAAYSFPGNEDSLMSDPKISVHDPFHPLSPPLNEQDPNRKSDPEAYASLQMGESVRQTKDKSEIRTPRDHPYYSLPTANDGKYYCPFANGENPCTHPPTTQKCAYHKYLDSHLKPYRCKVTACAAQNLHFSSNACLFRHEREAHGFHGHGDNPHLCLFEGCERAVPGYGFPRRWNLFDHMKRVHDYTASEQPSSPETNATGQVLKKKDPAGIRKRRVTKTVTAPTMKRTKSTSSQGNTMKTNPVQHGQRLQNAERNYYNCRARLLEKLANITPQDSVMHEKANASLQELITLGLNYRQLEASSAATQLANGV</sequence>
<dbReference type="STRING" id="1441469.A0A1Q5QAM6"/>
<evidence type="ECO:0000259" key="2">
    <source>
        <dbReference type="SMART" id="SM00355"/>
    </source>
</evidence>
<dbReference type="InterPro" id="IPR059009">
    <property type="entry name" value="Znf_C2H2_17_1st"/>
</dbReference>
<dbReference type="EMBL" id="LFMY01000002">
    <property type="protein sequence ID" value="OKL62819.1"/>
    <property type="molecule type" value="Genomic_DNA"/>
</dbReference>
<feature type="domain" description="C2H2-type" evidence="2">
    <location>
        <begin position="369"/>
        <end position="399"/>
    </location>
</feature>
<feature type="compositionally biased region" description="Basic and acidic residues" evidence="1">
    <location>
        <begin position="271"/>
        <end position="286"/>
    </location>
</feature>
<dbReference type="RefSeq" id="XP_020122940.1">
    <property type="nucleotide sequence ID" value="XM_020261401.1"/>
</dbReference>
<feature type="region of interest" description="Disordered" evidence="1">
    <location>
        <begin position="402"/>
        <end position="425"/>
    </location>
</feature>
<dbReference type="AlphaFoldDB" id="A0A1Q5QAM6"/>
<gene>
    <name evidence="3" type="ORF">UA08_01708</name>
</gene>
<dbReference type="Proteomes" id="UP000214365">
    <property type="component" value="Unassembled WGS sequence"/>
</dbReference>
<dbReference type="Pfam" id="PF26177">
    <property type="entry name" value="zf_C2H2_17_1st"/>
    <property type="match status" value="1"/>
</dbReference>
<dbReference type="SMART" id="SM00355">
    <property type="entry name" value="ZnF_C2H2"/>
    <property type="match status" value="2"/>
</dbReference>
<dbReference type="InterPro" id="IPR013087">
    <property type="entry name" value="Znf_C2H2_type"/>
</dbReference>
<feature type="domain" description="C2H2-type" evidence="2">
    <location>
        <begin position="331"/>
        <end position="359"/>
    </location>
</feature>
<dbReference type="Pfam" id="PF26176">
    <property type="entry name" value="zf_C2H2_17_2"/>
    <property type="match status" value="1"/>
</dbReference>
<feature type="region of interest" description="Disordered" evidence="1">
    <location>
        <begin position="438"/>
        <end position="466"/>
    </location>
</feature>
<dbReference type="OrthoDB" id="5062908at2759"/>
<feature type="compositionally biased region" description="Polar residues" evidence="1">
    <location>
        <begin position="446"/>
        <end position="466"/>
    </location>
</feature>
<organism evidence="3 4">
    <name type="scientific">Talaromyces atroroseus</name>
    <dbReference type="NCBI Taxonomy" id="1441469"/>
    <lineage>
        <taxon>Eukaryota</taxon>
        <taxon>Fungi</taxon>
        <taxon>Dikarya</taxon>
        <taxon>Ascomycota</taxon>
        <taxon>Pezizomycotina</taxon>
        <taxon>Eurotiomycetes</taxon>
        <taxon>Eurotiomycetidae</taxon>
        <taxon>Eurotiales</taxon>
        <taxon>Trichocomaceae</taxon>
        <taxon>Talaromyces</taxon>
        <taxon>Talaromyces sect. Trachyspermi</taxon>
    </lineage>
</organism>
<evidence type="ECO:0000256" key="1">
    <source>
        <dbReference type="SAM" id="MobiDB-lite"/>
    </source>
</evidence>
<dbReference type="GeneID" id="31001463"/>